<evidence type="ECO:0000313" key="3">
    <source>
        <dbReference type="EMBL" id="RWS30154.1"/>
    </source>
</evidence>
<evidence type="ECO:0000313" key="4">
    <source>
        <dbReference type="Proteomes" id="UP000288716"/>
    </source>
</evidence>
<evidence type="ECO:0000256" key="2">
    <source>
        <dbReference type="PROSITE-ProRule" id="PRU00497"/>
    </source>
</evidence>
<dbReference type="PANTHER" id="PTHR10380">
    <property type="entry name" value="CUTICLE PROTEIN"/>
    <property type="match status" value="1"/>
</dbReference>
<dbReference type="OrthoDB" id="8191482at2759"/>
<dbReference type="Pfam" id="PF00379">
    <property type="entry name" value="Chitin_bind_4"/>
    <property type="match status" value="1"/>
</dbReference>
<dbReference type="InterPro" id="IPR031311">
    <property type="entry name" value="CHIT_BIND_RR_consensus"/>
</dbReference>
<dbReference type="Proteomes" id="UP000288716">
    <property type="component" value="Unassembled WGS sequence"/>
</dbReference>
<reference evidence="3 4" key="1">
    <citation type="journal article" date="2018" name="Gigascience">
        <title>Genomes of trombidid mites reveal novel predicted allergens and laterally-transferred genes associated with secondary metabolism.</title>
        <authorList>
            <person name="Dong X."/>
            <person name="Chaisiri K."/>
            <person name="Xia D."/>
            <person name="Armstrong S.D."/>
            <person name="Fang Y."/>
            <person name="Donnelly M.J."/>
            <person name="Kadowaki T."/>
            <person name="McGarry J.W."/>
            <person name="Darby A.C."/>
            <person name="Makepeace B.L."/>
        </authorList>
    </citation>
    <scope>NUCLEOTIDE SEQUENCE [LARGE SCALE GENOMIC DNA]</scope>
    <source>
        <strain evidence="3">UoL-UT</strain>
    </source>
</reference>
<dbReference type="InterPro" id="IPR000618">
    <property type="entry name" value="Insect_cuticle"/>
</dbReference>
<dbReference type="PROSITE" id="PS51155">
    <property type="entry name" value="CHIT_BIND_RR_2"/>
    <property type="match status" value="1"/>
</dbReference>
<dbReference type="EMBL" id="NCKV01000617">
    <property type="protein sequence ID" value="RWS30154.1"/>
    <property type="molecule type" value="Genomic_DNA"/>
</dbReference>
<name>A0A443SRK4_9ACAR</name>
<dbReference type="GO" id="GO:0062129">
    <property type="term" value="C:chitin-based extracellular matrix"/>
    <property type="evidence" value="ECO:0007669"/>
    <property type="project" value="TreeGrafter"/>
</dbReference>
<gene>
    <name evidence="3" type="ORF">B4U80_00263</name>
</gene>
<keyword evidence="1 2" id="KW-0193">Cuticle</keyword>
<accession>A0A443SRK4</accession>
<dbReference type="AlphaFoldDB" id="A0A443SRK4"/>
<keyword evidence="4" id="KW-1185">Reference proteome</keyword>
<organism evidence="3 4">
    <name type="scientific">Leptotrombidium deliense</name>
    <dbReference type="NCBI Taxonomy" id="299467"/>
    <lineage>
        <taxon>Eukaryota</taxon>
        <taxon>Metazoa</taxon>
        <taxon>Ecdysozoa</taxon>
        <taxon>Arthropoda</taxon>
        <taxon>Chelicerata</taxon>
        <taxon>Arachnida</taxon>
        <taxon>Acari</taxon>
        <taxon>Acariformes</taxon>
        <taxon>Trombidiformes</taxon>
        <taxon>Prostigmata</taxon>
        <taxon>Anystina</taxon>
        <taxon>Parasitengona</taxon>
        <taxon>Trombiculoidea</taxon>
        <taxon>Trombiculidae</taxon>
        <taxon>Leptotrombidium</taxon>
    </lineage>
</organism>
<dbReference type="GO" id="GO:0008010">
    <property type="term" value="F:structural constituent of chitin-based larval cuticle"/>
    <property type="evidence" value="ECO:0007669"/>
    <property type="project" value="TreeGrafter"/>
</dbReference>
<dbReference type="VEuPathDB" id="VectorBase:LDEU001887"/>
<dbReference type="PROSITE" id="PS00233">
    <property type="entry name" value="CHIT_BIND_RR_1"/>
    <property type="match status" value="1"/>
</dbReference>
<protein>
    <submittedName>
        <fullName evidence="3">Cuticle protein 16.8-like protein</fullName>
    </submittedName>
</protein>
<sequence>MLEGVQLTKVETKKPYRFGYEIQDKDGNLQHRHEQSDANGVRRGSYGYLDANGIYRTVEYIADENGFRVNVKSNEPGLDGRKSADVNVVTQKVSPKSEIGAVASEDTLTPHKTESYISKLKQTTSNHAPIHPYSHIPERRAENEIRPSFVLTDKYGQIQKMKPFVGNAYSSSNHLRTKKGHLDNLNQFSQGNIEKYKSNYRPPYDLSYKIYPLNQREPISQSSYPYVNSEIRETNYLDNNVPQFKAQVNHLVPDVRNRANIAYADIAPADNFHLDSNNKKVALLLIDPKYAKYSDLEGLAAKSYAVTAPKYRD</sequence>
<comment type="caution">
    <text evidence="3">The sequence shown here is derived from an EMBL/GenBank/DDBJ whole genome shotgun (WGS) entry which is preliminary data.</text>
</comment>
<dbReference type="InterPro" id="IPR050468">
    <property type="entry name" value="Cuticle_Struct_Prot"/>
</dbReference>
<proteinExistence type="predicted"/>
<evidence type="ECO:0000256" key="1">
    <source>
        <dbReference type="ARBA" id="ARBA00022460"/>
    </source>
</evidence>